<feature type="domain" description="AMP-binding enzyme C-terminal" evidence="2">
    <location>
        <begin position="434"/>
        <end position="513"/>
    </location>
</feature>
<dbReference type="PANTHER" id="PTHR43767:SF1">
    <property type="entry name" value="NONRIBOSOMAL PEPTIDE SYNTHASE PES1 (EUROFUNG)-RELATED"/>
    <property type="match status" value="1"/>
</dbReference>
<dbReference type="RefSeq" id="WP_261517195.1">
    <property type="nucleotide sequence ID" value="NZ_JAODNV010000033.1"/>
</dbReference>
<comment type="caution">
    <text evidence="3">The sequence shown here is derived from an EMBL/GenBank/DDBJ whole genome shotgun (WGS) entry which is preliminary data.</text>
</comment>
<accession>A0A9X2XCT6</accession>
<name>A0A9X2XCT6_9HYPH</name>
<keyword evidence="4" id="KW-1185">Reference proteome</keyword>
<organism evidence="3 4">
    <name type="scientific">Chelativorans petroleitrophicus</name>
    <dbReference type="NCBI Taxonomy" id="2975484"/>
    <lineage>
        <taxon>Bacteria</taxon>
        <taxon>Pseudomonadati</taxon>
        <taxon>Pseudomonadota</taxon>
        <taxon>Alphaproteobacteria</taxon>
        <taxon>Hyphomicrobiales</taxon>
        <taxon>Phyllobacteriaceae</taxon>
        <taxon>Chelativorans</taxon>
    </lineage>
</organism>
<dbReference type="Pfam" id="PF13193">
    <property type="entry name" value="AMP-binding_C"/>
    <property type="match status" value="1"/>
</dbReference>
<dbReference type="InterPro" id="IPR025110">
    <property type="entry name" value="AMP-bd_C"/>
</dbReference>
<reference evidence="3" key="1">
    <citation type="submission" date="2022-08" db="EMBL/GenBank/DDBJ databases">
        <title>Chelativorans sichuanense sp. nov., a paraffin oil-degrading bacterium isolated from a mixture of oil-based drill cuttings and paddy soil.</title>
        <authorList>
            <person name="Yu J."/>
            <person name="Liu H."/>
            <person name="Chen Q."/>
        </authorList>
    </citation>
    <scope>NUCLEOTIDE SEQUENCE</scope>
    <source>
        <strain evidence="3">SCAU 2101</strain>
    </source>
</reference>
<dbReference type="Proteomes" id="UP001149009">
    <property type="component" value="Unassembled WGS sequence"/>
</dbReference>
<dbReference type="InterPro" id="IPR000873">
    <property type="entry name" value="AMP-dep_synth/lig_dom"/>
</dbReference>
<evidence type="ECO:0000313" key="3">
    <source>
        <dbReference type="EMBL" id="MCT8992250.1"/>
    </source>
</evidence>
<dbReference type="GO" id="GO:0016878">
    <property type="term" value="F:acid-thiol ligase activity"/>
    <property type="evidence" value="ECO:0007669"/>
    <property type="project" value="UniProtKB-ARBA"/>
</dbReference>
<gene>
    <name evidence="3" type="ORF">NYR54_18540</name>
</gene>
<dbReference type="InterPro" id="IPR050237">
    <property type="entry name" value="ATP-dep_AMP-bd_enzyme"/>
</dbReference>
<evidence type="ECO:0000259" key="2">
    <source>
        <dbReference type="Pfam" id="PF13193"/>
    </source>
</evidence>
<protein>
    <submittedName>
        <fullName evidence="3">AMP-binding protein</fullName>
    </submittedName>
</protein>
<dbReference type="PANTHER" id="PTHR43767">
    <property type="entry name" value="LONG-CHAIN-FATTY-ACID--COA LIGASE"/>
    <property type="match status" value="1"/>
</dbReference>
<evidence type="ECO:0000259" key="1">
    <source>
        <dbReference type="Pfam" id="PF00501"/>
    </source>
</evidence>
<dbReference type="AlphaFoldDB" id="A0A9X2XCT6"/>
<dbReference type="InterPro" id="IPR042099">
    <property type="entry name" value="ANL_N_sf"/>
</dbReference>
<dbReference type="Pfam" id="PF00501">
    <property type="entry name" value="AMP-binding"/>
    <property type="match status" value="1"/>
</dbReference>
<proteinExistence type="predicted"/>
<evidence type="ECO:0000313" key="4">
    <source>
        <dbReference type="Proteomes" id="UP001149009"/>
    </source>
</evidence>
<dbReference type="Gene3D" id="3.40.50.12780">
    <property type="entry name" value="N-terminal domain of ligase-like"/>
    <property type="match status" value="1"/>
</dbReference>
<dbReference type="Gene3D" id="3.30.300.30">
    <property type="match status" value="1"/>
</dbReference>
<dbReference type="InterPro" id="IPR045851">
    <property type="entry name" value="AMP-bd_C_sf"/>
</dbReference>
<feature type="domain" description="AMP-dependent synthetase/ligase" evidence="1">
    <location>
        <begin position="24"/>
        <end position="382"/>
    </location>
</feature>
<dbReference type="SUPFAM" id="SSF56801">
    <property type="entry name" value="Acetyl-CoA synthetase-like"/>
    <property type="match status" value="1"/>
</dbReference>
<sequence length="536" mass="58346">MHLAGIEDATISPFSGQDVATFLAERAAAFADRDLLIWVPVDGPEQRWTYKRFLHDVSRLAGGLAEHGIRPGDRVLVHLENSPEALLARFACCWLGAICVATNPMLTGPELESIAGAVGVRGAITQPDLAEIVSKHVSGLEWIAVTANPSSSGLPAHHADSFASLYGQPLPQRSPGPLQPALILFTTGTTARPKPVLWTHENFLWAACLGACQQGIVSTDVLQLYLPLYHVVGFSWTLLPVMWVGGTVVLQPRFSVKRYWPIALRHRTTLTAHVPFTITALQSVERPSEHFFRQWIANRQMPAEQAHFGIEHFSSAWGMTEMVSQPIIGNALAGRLPPGAIGRPSIGYRVRIADGSGRDVDTGASGELLVRGIRGRSIFLEYFGDPDATQSAFDERGFFRTGDRVQLNPDGSISFVDRMKDVIKVGGEGVAASEIEAVIQKVPGVREVAVVAGPDPIRTEIPVAFVVRTKDPDVTDDQLRLAIESECSRSLARFKVPRHVLFINELPRVGFGKISKARLRDIVAESLGKPPLAGRS</sequence>
<dbReference type="EMBL" id="JAODNV010000033">
    <property type="protein sequence ID" value="MCT8992250.1"/>
    <property type="molecule type" value="Genomic_DNA"/>
</dbReference>